<evidence type="ECO:0000256" key="8">
    <source>
        <dbReference type="SAM" id="Phobius"/>
    </source>
</evidence>
<dbReference type="EMBL" id="LT635768">
    <property type="protein sequence ID" value="SGZ57752.1"/>
    <property type="molecule type" value="Genomic_DNA"/>
</dbReference>
<dbReference type="PROSITE" id="PS00218">
    <property type="entry name" value="AMINO_ACID_PERMEASE_1"/>
    <property type="match status" value="1"/>
</dbReference>
<dbReference type="PANTHER" id="PTHR43341:SF15">
    <property type="entry name" value="GENERAL AMINO ACID PERMEASE AGP2"/>
    <property type="match status" value="1"/>
</dbReference>
<reference evidence="11" key="1">
    <citation type="submission" date="2016-10" db="EMBL/GenBank/DDBJ databases">
        <authorList>
            <person name="Geijer C."/>
            <person name="Jareborg N."/>
            <person name="Dainat J."/>
        </authorList>
    </citation>
    <scope>NUCLEOTIDE SEQUENCE [LARGE SCALE GENOMIC DNA]</scope>
    <source>
        <strain evidence="11">PYCC 4715</strain>
    </source>
</reference>
<proteinExistence type="inferred from homology"/>
<protein>
    <submittedName>
        <fullName evidence="10">CIC11C00000000993</fullName>
    </submittedName>
</protein>
<evidence type="ECO:0000256" key="5">
    <source>
        <dbReference type="ARBA" id="ARBA00022970"/>
    </source>
</evidence>
<feature type="transmembrane region" description="Helical" evidence="8">
    <location>
        <begin position="222"/>
        <end position="242"/>
    </location>
</feature>
<evidence type="ECO:0000313" key="11">
    <source>
        <dbReference type="Proteomes" id="UP000182259"/>
    </source>
</evidence>
<evidence type="ECO:0000256" key="4">
    <source>
        <dbReference type="ARBA" id="ARBA00022692"/>
    </source>
</evidence>
<comment type="subcellular location">
    <subcellularLocation>
        <location evidence="1">Membrane</location>
        <topology evidence="1">Multi-pass membrane protein</topology>
    </subcellularLocation>
</comment>
<keyword evidence="4 8" id="KW-0812">Transmembrane</keyword>
<sequence length="593" mass="66135">MTNKTLQNLKDVFIPVPPVVEYVGGTKVEVRRNRVDGDDTVEKLPDKDQNKEVLADDNSSITSSTLEQGHVHRKLKNRHVQLIGIGGTIGVALFVSIANGLRNGGPLSLFLGITLWCIPVLAVTATTAEMVCYLPIASPFITMASRCVDEAYGVMAGFNFWVLESSLIPFELTLFNQLLHFWFDNYSAAIPLAVQMVAYFCINVFAVKLYGETEFWLAIGKVILAVGLMLFTFFTMVGANPLKDVYGFRHWKNPGPLNEFYSTGSLGRFQGFLSCVILANFLIAGPEYVSMVAGETINPRKTLPRAYKQVAIRLTLFFVGGALCVGIVVSSKDPLLLDALDNGKPGAGSSPYVIAMHNLKIIVLPHIVNALLLTSAFSAGNSYTYCSSRTLYGLAMTGKAPKFFSYCNKNGVPIYSVLMSLAWALLAFLQLGEKSSTVLDWIVNLVSASQLTNFFLLTVTYNFFRRACIAQGIDRNDRSKFVFRGWFQPYMSIIAGAIVFCFMWIQGYTVFLKGKWSVETFLFNYFIIFLDIAIFIAWKVIKRTKFIRPEDADITTGLAEVAEHERIYYHNLESQPEEKRGFWGKISKVLFGD</sequence>
<feature type="domain" description="Amino acid permease/ SLC12A" evidence="9">
    <location>
        <begin position="79"/>
        <end position="546"/>
    </location>
</feature>
<organism evidence="10 11">
    <name type="scientific">Sungouiella intermedia</name>
    <dbReference type="NCBI Taxonomy" id="45354"/>
    <lineage>
        <taxon>Eukaryota</taxon>
        <taxon>Fungi</taxon>
        <taxon>Dikarya</taxon>
        <taxon>Ascomycota</taxon>
        <taxon>Saccharomycotina</taxon>
        <taxon>Pichiomycetes</taxon>
        <taxon>Metschnikowiaceae</taxon>
        <taxon>Sungouiella</taxon>
    </lineage>
</organism>
<feature type="transmembrane region" description="Helical" evidence="8">
    <location>
        <begin position="441"/>
        <end position="464"/>
    </location>
</feature>
<accession>A0A1L0DPH4</accession>
<dbReference type="Pfam" id="PF00324">
    <property type="entry name" value="AA_permease"/>
    <property type="match status" value="1"/>
</dbReference>
<evidence type="ECO:0000259" key="9">
    <source>
        <dbReference type="Pfam" id="PF00324"/>
    </source>
</evidence>
<dbReference type="AlphaFoldDB" id="A0A1L0DPH4"/>
<evidence type="ECO:0000256" key="3">
    <source>
        <dbReference type="ARBA" id="ARBA00022448"/>
    </source>
</evidence>
<gene>
    <name evidence="10" type="ORF">SAMEA4029009_CIC11G00000000993</name>
</gene>
<name>A0A1L0DPH4_9ASCO</name>
<dbReference type="Gene3D" id="1.20.1740.10">
    <property type="entry name" value="Amino acid/polyamine transporter I"/>
    <property type="match status" value="1"/>
</dbReference>
<dbReference type="PIRSF" id="PIRSF006060">
    <property type="entry name" value="AA_transporter"/>
    <property type="match status" value="1"/>
</dbReference>
<evidence type="ECO:0000256" key="6">
    <source>
        <dbReference type="ARBA" id="ARBA00022989"/>
    </source>
</evidence>
<feature type="transmembrane region" description="Helical" evidence="8">
    <location>
        <begin position="269"/>
        <end position="289"/>
    </location>
</feature>
<keyword evidence="7 8" id="KW-0472">Membrane</keyword>
<feature type="transmembrane region" description="Helical" evidence="8">
    <location>
        <begin position="82"/>
        <end position="101"/>
    </location>
</feature>
<comment type="similarity">
    <text evidence="2">Belongs to the amino acid-polyamine-organocation (APC) superfamily. YAT (TC 2.A.3.10) family.</text>
</comment>
<feature type="transmembrane region" description="Helical" evidence="8">
    <location>
        <begin position="148"/>
        <end position="168"/>
    </location>
</feature>
<feature type="transmembrane region" description="Helical" evidence="8">
    <location>
        <begin position="412"/>
        <end position="429"/>
    </location>
</feature>
<keyword evidence="6 8" id="KW-1133">Transmembrane helix</keyword>
<feature type="transmembrane region" description="Helical" evidence="8">
    <location>
        <begin position="521"/>
        <end position="541"/>
    </location>
</feature>
<evidence type="ECO:0000256" key="7">
    <source>
        <dbReference type="ARBA" id="ARBA00023136"/>
    </source>
</evidence>
<dbReference type="PANTHER" id="PTHR43341">
    <property type="entry name" value="AMINO ACID PERMEASE"/>
    <property type="match status" value="1"/>
</dbReference>
<dbReference type="InterPro" id="IPR004840">
    <property type="entry name" value="Amino_acid_permease_CS"/>
</dbReference>
<dbReference type="InterPro" id="IPR004841">
    <property type="entry name" value="AA-permease/SLC12A_dom"/>
</dbReference>
<feature type="transmembrane region" description="Helical" evidence="8">
    <location>
        <begin position="485"/>
        <end position="505"/>
    </location>
</feature>
<keyword evidence="3" id="KW-0813">Transport</keyword>
<feature type="transmembrane region" description="Helical" evidence="8">
    <location>
        <begin position="188"/>
        <end position="210"/>
    </location>
</feature>
<feature type="transmembrane region" description="Helical" evidence="8">
    <location>
        <begin position="351"/>
        <end position="373"/>
    </location>
</feature>
<dbReference type="FunFam" id="1.20.1740.10:FF:000006">
    <property type="entry name" value="General amino acid permease"/>
    <property type="match status" value="1"/>
</dbReference>
<keyword evidence="5" id="KW-0029">Amino-acid transport</keyword>
<feature type="transmembrane region" description="Helical" evidence="8">
    <location>
        <begin position="113"/>
        <end position="136"/>
    </location>
</feature>
<dbReference type="GO" id="GO:0016020">
    <property type="term" value="C:membrane"/>
    <property type="evidence" value="ECO:0007669"/>
    <property type="project" value="UniProtKB-SubCell"/>
</dbReference>
<dbReference type="GO" id="GO:0015171">
    <property type="term" value="F:amino acid transmembrane transporter activity"/>
    <property type="evidence" value="ECO:0007669"/>
    <property type="project" value="TreeGrafter"/>
</dbReference>
<feature type="transmembrane region" description="Helical" evidence="8">
    <location>
        <begin position="310"/>
        <end position="331"/>
    </location>
</feature>
<dbReference type="Proteomes" id="UP000182259">
    <property type="component" value="Chromosome V"/>
</dbReference>
<evidence type="ECO:0000256" key="2">
    <source>
        <dbReference type="ARBA" id="ARBA00006983"/>
    </source>
</evidence>
<dbReference type="InterPro" id="IPR050524">
    <property type="entry name" value="APC_YAT"/>
</dbReference>
<evidence type="ECO:0000313" key="10">
    <source>
        <dbReference type="EMBL" id="SGZ57752.1"/>
    </source>
</evidence>
<evidence type="ECO:0000256" key="1">
    <source>
        <dbReference type="ARBA" id="ARBA00004141"/>
    </source>
</evidence>